<dbReference type="RefSeq" id="WP_047131383.1">
    <property type="nucleotide sequence ID" value="NZ_CP015114.1"/>
</dbReference>
<dbReference type="Pfam" id="PF09335">
    <property type="entry name" value="VTT_dom"/>
    <property type="match status" value="1"/>
</dbReference>
<evidence type="ECO:0000256" key="4">
    <source>
        <dbReference type="ARBA" id="ARBA00022692"/>
    </source>
</evidence>
<dbReference type="GO" id="GO:0005886">
    <property type="term" value="C:plasma membrane"/>
    <property type="evidence" value="ECO:0007669"/>
    <property type="project" value="UniProtKB-SubCell"/>
</dbReference>
<dbReference type="Proteomes" id="UP000595942">
    <property type="component" value="Chromosome"/>
</dbReference>
<feature type="transmembrane region" description="Helical" evidence="7">
    <location>
        <begin position="50"/>
        <end position="72"/>
    </location>
</feature>
<reference evidence="9 12" key="2">
    <citation type="submission" date="2021-01" db="EMBL/GenBank/DDBJ databases">
        <title>FDA dAtabase for Regulatory Grade micrObial Sequences (FDA-ARGOS): Supporting development and validation of Infectious Disease Dx tests.</title>
        <authorList>
            <person name="Sproer C."/>
            <person name="Gronow S."/>
            <person name="Severitt S."/>
            <person name="Schroder I."/>
            <person name="Tallon L."/>
            <person name="Sadzewicz L."/>
            <person name="Zhao X."/>
            <person name="Boylan J."/>
            <person name="Ott S."/>
            <person name="Bowen H."/>
            <person name="Vavikolanu K."/>
            <person name="Mehta A."/>
            <person name="Aluvathingal J."/>
            <person name="Nadendla S."/>
            <person name="Lowell S."/>
            <person name="Myers T."/>
            <person name="Yan Y."/>
            <person name="Sichtig H."/>
        </authorList>
    </citation>
    <scope>NUCLEOTIDE SEQUENCE [LARGE SCALE GENOMIC DNA]</scope>
    <source>
        <strain evidence="9 12">FDAARGOS_1148</strain>
    </source>
</reference>
<evidence type="ECO:0000313" key="12">
    <source>
        <dbReference type="Proteomes" id="UP000595942"/>
    </source>
</evidence>
<evidence type="ECO:0000313" key="11">
    <source>
        <dbReference type="Proteomes" id="UP000293854"/>
    </source>
</evidence>
<dbReference type="EMBL" id="CP068073">
    <property type="protein sequence ID" value="QQS82593.1"/>
    <property type="molecule type" value="Genomic_DNA"/>
</dbReference>
<dbReference type="AlphaFoldDB" id="A0A143PAZ1"/>
<evidence type="ECO:0000256" key="1">
    <source>
        <dbReference type="ARBA" id="ARBA00004651"/>
    </source>
</evidence>
<proteinExistence type="inferred from homology"/>
<sequence>MEKMVEQFIDQFGYLGVFLLIALENIFPPIPSELILTFSGFLTLHSDMNIIGVIIAATLGSVFGAIVLYFIGRFLSIERLQRLANGKTGKILRFKASDLEKADDWFDNHGKKIVFFARFIPVLRSLISIPAGTTNMPLISFLILTTLGTLIWNTVLVILGQQAGEAWPKISAAFDSFSSIVLIVLIILLIIGIIYFVKKRFGKSKYNK</sequence>
<keyword evidence="6 7" id="KW-0472">Membrane</keyword>
<evidence type="ECO:0000313" key="9">
    <source>
        <dbReference type="EMBL" id="QQS82593.1"/>
    </source>
</evidence>
<accession>A0A143PAZ1</accession>
<dbReference type="PANTHER" id="PTHR42709:SF6">
    <property type="entry name" value="UNDECAPRENYL PHOSPHATE TRANSPORTER A"/>
    <property type="match status" value="1"/>
</dbReference>
<evidence type="ECO:0000256" key="7">
    <source>
        <dbReference type="SAM" id="Phobius"/>
    </source>
</evidence>
<dbReference type="EMBL" id="RQTE01000444">
    <property type="protein sequence ID" value="RZH99716.1"/>
    <property type="molecule type" value="Genomic_DNA"/>
</dbReference>
<keyword evidence="12" id="KW-1185">Reference proteome</keyword>
<evidence type="ECO:0000256" key="5">
    <source>
        <dbReference type="ARBA" id="ARBA00022989"/>
    </source>
</evidence>
<reference evidence="10 11" key="1">
    <citation type="submission" date="2018-11" db="EMBL/GenBank/DDBJ databases">
        <title>Genomic profiling of Staphylococcus species from a Poultry farm system in KwaZulu-Natal, South Africa.</title>
        <authorList>
            <person name="Amoako D.G."/>
            <person name="Somboro A.M."/>
            <person name="Abia A.L.K."/>
            <person name="Bester L.A."/>
            <person name="Essack S.Y."/>
        </authorList>
    </citation>
    <scope>NUCLEOTIDE SEQUENCE [LARGE SCALE GENOMIC DNA]</scope>
    <source>
        <strain evidence="10 11">SA11</strain>
    </source>
</reference>
<keyword evidence="3" id="KW-1003">Cell membrane</keyword>
<comment type="subcellular location">
    <subcellularLocation>
        <location evidence="1">Cell membrane</location>
        <topology evidence="1">Multi-pass membrane protein</topology>
    </subcellularLocation>
</comment>
<protein>
    <submittedName>
        <fullName evidence="10">DedA family protein</fullName>
    </submittedName>
</protein>
<evidence type="ECO:0000313" key="10">
    <source>
        <dbReference type="EMBL" id="RZH99716.1"/>
    </source>
</evidence>
<organism evidence="10 11">
    <name type="scientific">Staphylococcus condimenti</name>
    <dbReference type="NCBI Taxonomy" id="70255"/>
    <lineage>
        <taxon>Bacteria</taxon>
        <taxon>Bacillati</taxon>
        <taxon>Bacillota</taxon>
        <taxon>Bacilli</taxon>
        <taxon>Bacillales</taxon>
        <taxon>Staphylococcaceae</taxon>
        <taxon>Staphylococcus</taxon>
    </lineage>
</organism>
<evidence type="ECO:0000256" key="3">
    <source>
        <dbReference type="ARBA" id="ARBA00022475"/>
    </source>
</evidence>
<name>A0A143PAZ1_9STAP</name>
<feature type="domain" description="VTT" evidence="8">
    <location>
        <begin position="30"/>
        <end position="161"/>
    </location>
</feature>
<feature type="transmembrane region" description="Helical" evidence="7">
    <location>
        <begin position="138"/>
        <end position="159"/>
    </location>
</feature>
<feature type="transmembrane region" description="Helical" evidence="7">
    <location>
        <begin position="12"/>
        <end position="30"/>
    </location>
</feature>
<dbReference type="InterPro" id="IPR032816">
    <property type="entry name" value="VTT_dom"/>
</dbReference>
<dbReference type="KEGG" id="scv:A4G25_06495"/>
<evidence type="ECO:0000256" key="6">
    <source>
        <dbReference type="ARBA" id="ARBA00023136"/>
    </source>
</evidence>
<keyword evidence="4 7" id="KW-0812">Transmembrane</keyword>
<gene>
    <name evidence="10" type="ORF">EIG99_13460</name>
    <name evidence="9" type="ORF">I6J05_12040</name>
</gene>
<dbReference type="InterPro" id="IPR051311">
    <property type="entry name" value="DedA_domain"/>
</dbReference>
<dbReference type="GeneID" id="93727508"/>
<feature type="transmembrane region" description="Helical" evidence="7">
    <location>
        <begin position="179"/>
        <end position="197"/>
    </location>
</feature>
<evidence type="ECO:0000259" key="8">
    <source>
        <dbReference type="Pfam" id="PF09335"/>
    </source>
</evidence>
<dbReference type="Proteomes" id="UP000293854">
    <property type="component" value="Unassembled WGS sequence"/>
</dbReference>
<keyword evidence="5 7" id="KW-1133">Transmembrane helix</keyword>
<dbReference type="PANTHER" id="PTHR42709">
    <property type="entry name" value="ALKALINE PHOSPHATASE LIKE PROTEIN"/>
    <property type="match status" value="1"/>
</dbReference>
<comment type="similarity">
    <text evidence="2">Belongs to the DedA family.</text>
</comment>
<dbReference type="OrthoDB" id="9813426at2"/>
<evidence type="ECO:0000256" key="2">
    <source>
        <dbReference type="ARBA" id="ARBA00010792"/>
    </source>
</evidence>